<comment type="caution">
    <text evidence="1">The sequence shown here is derived from an EMBL/GenBank/DDBJ whole genome shotgun (WGS) entry which is preliminary data.</text>
</comment>
<name>A0ABP5WRK4_9ACTN</name>
<proteinExistence type="predicted"/>
<reference evidence="2" key="1">
    <citation type="journal article" date="2019" name="Int. J. Syst. Evol. Microbiol.">
        <title>The Global Catalogue of Microorganisms (GCM) 10K type strain sequencing project: providing services to taxonomists for standard genome sequencing and annotation.</title>
        <authorList>
            <consortium name="The Broad Institute Genomics Platform"/>
            <consortium name="The Broad Institute Genome Sequencing Center for Infectious Disease"/>
            <person name="Wu L."/>
            <person name="Ma J."/>
        </authorList>
    </citation>
    <scope>NUCLEOTIDE SEQUENCE [LARGE SCALE GENOMIC DNA]</scope>
    <source>
        <strain evidence="2">JCM 6922</strain>
    </source>
</reference>
<dbReference type="Proteomes" id="UP001500460">
    <property type="component" value="Unassembled WGS sequence"/>
</dbReference>
<evidence type="ECO:0000313" key="1">
    <source>
        <dbReference type="EMBL" id="GAA2431107.1"/>
    </source>
</evidence>
<evidence type="ECO:0000313" key="2">
    <source>
        <dbReference type="Proteomes" id="UP001500460"/>
    </source>
</evidence>
<dbReference type="EMBL" id="BAAATK010000009">
    <property type="protein sequence ID" value="GAA2431107.1"/>
    <property type="molecule type" value="Genomic_DNA"/>
</dbReference>
<gene>
    <name evidence="1" type="ORF">GCM10010421_19450</name>
</gene>
<keyword evidence="2" id="KW-1185">Reference proteome</keyword>
<accession>A0ABP5WRK4</accession>
<organism evidence="1 2">
    <name type="scientific">Streptomyces glaucus</name>
    <dbReference type="NCBI Taxonomy" id="284029"/>
    <lineage>
        <taxon>Bacteria</taxon>
        <taxon>Bacillati</taxon>
        <taxon>Actinomycetota</taxon>
        <taxon>Actinomycetes</taxon>
        <taxon>Kitasatosporales</taxon>
        <taxon>Streptomycetaceae</taxon>
        <taxon>Streptomyces</taxon>
    </lineage>
</organism>
<sequence length="131" mass="14792">MLPVAQLYLRDIPLLRPPGRSDLFQVLWCPYDHEPDRKPATALFRRSAAAVVDVLAPPPEPYETACDGYVPEPCLLAPERITEYPRILDLSAEVRQLRGDWDRWQAADVGVDSSYADCPTSPEHPHTDLIQ</sequence>
<protein>
    <submittedName>
        <fullName evidence="1">Uncharacterized protein</fullName>
    </submittedName>
</protein>